<dbReference type="PROSITE" id="PS50011">
    <property type="entry name" value="PROTEIN_KINASE_DOM"/>
    <property type="match status" value="1"/>
</dbReference>
<dbReference type="FunFam" id="1.10.510.10:FF:000043">
    <property type="entry name" value="probable serine/threonine-protein kinase At1g54610"/>
    <property type="match status" value="1"/>
</dbReference>
<evidence type="ECO:0000256" key="5">
    <source>
        <dbReference type="ARBA" id="ARBA00022777"/>
    </source>
</evidence>
<dbReference type="Proteomes" id="UP001161247">
    <property type="component" value="Chromosome 4"/>
</dbReference>
<evidence type="ECO:0000313" key="11">
    <source>
        <dbReference type="Proteomes" id="UP001161247"/>
    </source>
</evidence>
<keyword evidence="6 7" id="KW-0067">ATP-binding</keyword>
<evidence type="ECO:0000256" key="8">
    <source>
        <dbReference type="SAM" id="MobiDB-lite"/>
    </source>
</evidence>
<dbReference type="PANTHER" id="PTHR24056">
    <property type="entry name" value="CELL DIVISION PROTEIN KINASE"/>
    <property type="match status" value="1"/>
</dbReference>
<feature type="region of interest" description="Disordered" evidence="8">
    <location>
        <begin position="436"/>
        <end position="663"/>
    </location>
</feature>
<evidence type="ECO:0000256" key="4">
    <source>
        <dbReference type="ARBA" id="ARBA00022741"/>
    </source>
</evidence>
<dbReference type="Gene3D" id="1.10.510.10">
    <property type="entry name" value="Transferase(Phosphotransferase) domain 1"/>
    <property type="match status" value="1"/>
</dbReference>
<evidence type="ECO:0000256" key="2">
    <source>
        <dbReference type="ARBA" id="ARBA00022527"/>
    </source>
</evidence>
<organism evidence="10 11">
    <name type="scientific">Oldenlandia corymbosa var. corymbosa</name>
    <dbReference type="NCBI Taxonomy" id="529605"/>
    <lineage>
        <taxon>Eukaryota</taxon>
        <taxon>Viridiplantae</taxon>
        <taxon>Streptophyta</taxon>
        <taxon>Embryophyta</taxon>
        <taxon>Tracheophyta</taxon>
        <taxon>Spermatophyta</taxon>
        <taxon>Magnoliopsida</taxon>
        <taxon>eudicotyledons</taxon>
        <taxon>Gunneridae</taxon>
        <taxon>Pentapetalae</taxon>
        <taxon>asterids</taxon>
        <taxon>lamiids</taxon>
        <taxon>Gentianales</taxon>
        <taxon>Rubiaceae</taxon>
        <taxon>Rubioideae</taxon>
        <taxon>Spermacoceae</taxon>
        <taxon>Hedyotis-Oldenlandia complex</taxon>
        <taxon>Oldenlandia</taxon>
    </lineage>
</organism>
<keyword evidence="11" id="KW-1185">Reference proteome</keyword>
<comment type="similarity">
    <text evidence="1">Belongs to the protein kinase superfamily. CMGC Ser/Thr protein kinase family. CDC2/CDKX subfamily.</text>
</comment>
<dbReference type="SMART" id="SM00220">
    <property type="entry name" value="S_TKc"/>
    <property type="match status" value="1"/>
</dbReference>
<evidence type="ECO:0000256" key="3">
    <source>
        <dbReference type="ARBA" id="ARBA00022679"/>
    </source>
</evidence>
<dbReference type="InterPro" id="IPR008271">
    <property type="entry name" value="Ser/Thr_kinase_AS"/>
</dbReference>
<feature type="compositionally biased region" description="Low complexity" evidence="8">
    <location>
        <begin position="617"/>
        <end position="628"/>
    </location>
</feature>
<feature type="compositionally biased region" description="Basic and acidic residues" evidence="8">
    <location>
        <begin position="630"/>
        <end position="640"/>
    </location>
</feature>
<dbReference type="GO" id="GO:0005524">
    <property type="term" value="F:ATP binding"/>
    <property type="evidence" value="ECO:0007669"/>
    <property type="project" value="UniProtKB-UniRule"/>
</dbReference>
<proteinExistence type="inferred from homology"/>
<name>A0AAV1D0S5_OLDCO</name>
<feature type="compositionally biased region" description="Basic and acidic residues" evidence="8">
    <location>
        <begin position="472"/>
        <end position="485"/>
    </location>
</feature>
<evidence type="ECO:0000259" key="9">
    <source>
        <dbReference type="PROSITE" id="PS50011"/>
    </source>
</evidence>
<feature type="region of interest" description="Disordered" evidence="8">
    <location>
        <begin position="1"/>
        <end position="28"/>
    </location>
</feature>
<dbReference type="PANTHER" id="PTHR24056:SF397">
    <property type="entry name" value="OS11G0242500 PROTEIN"/>
    <property type="match status" value="1"/>
</dbReference>
<dbReference type="FunFam" id="3.30.200.20:FF:000021">
    <property type="entry name" value="probable serine/threonine-protein kinase At1g54610"/>
    <property type="match status" value="1"/>
</dbReference>
<dbReference type="GO" id="GO:0032968">
    <property type="term" value="P:positive regulation of transcription elongation by RNA polymerase II"/>
    <property type="evidence" value="ECO:0007669"/>
    <property type="project" value="TreeGrafter"/>
</dbReference>
<feature type="compositionally biased region" description="Basic and acidic residues" evidence="8">
    <location>
        <begin position="447"/>
        <end position="462"/>
    </location>
</feature>
<evidence type="ECO:0000256" key="1">
    <source>
        <dbReference type="ARBA" id="ARBA00006485"/>
    </source>
</evidence>
<evidence type="ECO:0000256" key="6">
    <source>
        <dbReference type="ARBA" id="ARBA00022840"/>
    </source>
</evidence>
<sequence length="708" mass="78151">MGCICSKGASTKLKHPKEKESKKASSKRFIASSKREELVVDVDGGANDGTARLITTENIEKSAGSTPPLEEGEKAAVVVKKPVEPHKVGNGEIINVMDGGQPQISRLFSVRDGVDGAQAVAGWPSWLTAVAGEAIKGWLPRKADSFEKLEKIGQGTYSSVYRARDLETGKIVALKKVRFVNMDPESVRFMAREILILRRLEHPNIMRLEGLVTSRVSCNLYLVFEYMEHDLAGLAASPKIKFTEAQIKCYMQQLLRGLEHCHNRGVLHRDIKGSNLLIDNHGNLKIGDFGLATFYRANQRQPLTSRVVTLWYRPPELLLGATDYGPAVDLWSSGCILAEMFHGKPIMPGRTEVEQLHKIFKLCGSPSEEYWKKSKLPHATIFKPQHPYKRTVAETFKDFPPSAMTLLDSLLAFEPECRGSASAALQSEFFTTKPLPCEPSSLPKYPPTKELDAKIRDEEARSRQKAAGSKGRGPESSRKGSKESKAVPAPDANAELPASIQKWQAQSNQKSNSEKFNPGEDGGSGFPIEPSGRSLTKGYFTNNGTSGESMDMSRYGAESRAQRHMKPQGAASQLSRFSNSVASRGSSYFDLGRGESTHSQWTDDRQSSKYDRINDIGSSHHLLGGTSSTHKKDEPRKESKGATALKKSRIHYSGPLLPPGGNIDEMLKEHERQIQHAVRKAREKNKTTKAYSDNGQTESLLQYVGNGR</sequence>
<feature type="compositionally biased region" description="Polar residues" evidence="8">
    <location>
        <begin position="570"/>
        <end position="586"/>
    </location>
</feature>
<feature type="region of interest" description="Disordered" evidence="8">
    <location>
        <begin position="679"/>
        <end position="708"/>
    </location>
</feature>
<protein>
    <submittedName>
        <fullName evidence="10">OLC1v1038865C1</fullName>
    </submittedName>
</protein>
<feature type="compositionally biased region" description="Polar residues" evidence="8">
    <location>
        <begin position="539"/>
        <end position="548"/>
    </location>
</feature>
<evidence type="ECO:0000313" key="10">
    <source>
        <dbReference type="EMBL" id="CAI9101524.1"/>
    </source>
</evidence>
<feature type="compositionally biased region" description="Polar residues" evidence="8">
    <location>
        <begin position="688"/>
        <end position="700"/>
    </location>
</feature>
<dbReference type="Gene3D" id="3.30.200.20">
    <property type="entry name" value="Phosphorylase Kinase, domain 1"/>
    <property type="match status" value="1"/>
</dbReference>
<feature type="compositionally biased region" description="Polar residues" evidence="8">
    <location>
        <begin position="501"/>
        <end position="515"/>
    </location>
</feature>
<dbReference type="GO" id="GO:0000307">
    <property type="term" value="C:cyclin-dependent protein kinase holoenzyme complex"/>
    <property type="evidence" value="ECO:0007669"/>
    <property type="project" value="TreeGrafter"/>
</dbReference>
<keyword evidence="4 7" id="KW-0547">Nucleotide-binding</keyword>
<dbReference type="InterPro" id="IPR050108">
    <property type="entry name" value="CDK"/>
</dbReference>
<dbReference type="Pfam" id="PF00069">
    <property type="entry name" value="Pkinase"/>
    <property type="match status" value="1"/>
</dbReference>
<dbReference type="GO" id="GO:0005634">
    <property type="term" value="C:nucleus"/>
    <property type="evidence" value="ECO:0007669"/>
    <property type="project" value="TreeGrafter"/>
</dbReference>
<dbReference type="PROSITE" id="PS00107">
    <property type="entry name" value="PROTEIN_KINASE_ATP"/>
    <property type="match status" value="1"/>
</dbReference>
<feature type="compositionally biased region" description="Basic and acidic residues" evidence="8">
    <location>
        <begin position="592"/>
        <end position="614"/>
    </location>
</feature>
<dbReference type="GO" id="GO:0008353">
    <property type="term" value="F:RNA polymerase II CTD heptapeptide repeat kinase activity"/>
    <property type="evidence" value="ECO:0007669"/>
    <property type="project" value="TreeGrafter"/>
</dbReference>
<dbReference type="SUPFAM" id="SSF56112">
    <property type="entry name" value="Protein kinase-like (PK-like)"/>
    <property type="match status" value="1"/>
</dbReference>
<keyword evidence="3" id="KW-0808">Transferase</keyword>
<dbReference type="InterPro" id="IPR000719">
    <property type="entry name" value="Prot_kinase_dom"/>
</dbReference>
<keyword evidence="5" id="KW-0418">Kinase</keyword>
<dbReference type="InterPro" id="IPR011009">
    <property type="entry name" value="Kinase-like_dom_sf"/>
</dbReference>
<dbReference type="EMBL" id="OX459121">
    <property type="protein sequence ID" value="CAI9101524.1"/>
    <property type="molecule type" value="Genomic_DNA"/>
</dbReference>
<accession>A0AAV1D0S5</accession>
<reference evidence="10" key="1">
    <citation type="submission" date="2023-03" db="EMBL/GenBank/DDBJ databases">
        <authorList>
            <person name="Julca I."/>
        </authorList>
    </citation>
    <scope>NUCLEOTIDE SEQUENCE</scope>
</reference>
<dbReference type="InterPro" id="IPR017441">
    <property type="entry name" value="Protein_kinase_ATP_BS"/>
</dbReference>
<evidence type="ECO:0000256" key="7">
    <source>
        <dbReference type="PROSITE-ProRule" id="PRU10141"/>
    </source>
</evidence>
<feature type="domain" description="Protein kinase" evidence="9">
    <location>
        <begin position="146"/>
        <end position="430"/>
    </location>
</feature>
<dbReference type="CDD" id="cd07840">
    <property type="entry name" value="STKc_CDK9_like"/>
    <property type="match status" value="1"/>
</dbReference>
<dbReference type="AlphaFoldDB" id="A0AAV1D0S5"/>
<feature type="binding site" evidence="7">
    <location>
        <position position="175"/>
    </location>
    <ligand>
        <name>ATP</name>
        <dbReference type="ChEBI" id="CHEBI:30616"/>
    </ligand>
</feature>
<dbReference type="PROSITE" id="PS00108">
    <property type="entry name" value="PROTEIN_KINASE_ST"/>
    <property type="match status" value="1"/>
</dbReference>
<keyword evidence="2" id="KW-0723">Serine/threonine-protein kinase</keyword>
<gene>
    <name evidence="10" type="ORF">OLC1_LOCUS11099</name>
</gene>